<dbReference type="HOGENOM" id="CLU_023845_9_1_10"/>
<dbReference type="RefSeq" id="WP_008620556.1">
    <property type="nucleotide sequence ID" value="NZ_JH376601.1"/>
</dbReference>
<dbReference type="InterPro" id="IPR001173">
    <property type="entry name" value="Glyco_trans_2-like"/>
</dbReference>
<keyword evidence="3 5" id="KW-0808">Transferase</keyword>
<evidence type="ECO:0000256" key="3">
    <source>
        <dbReference type="ARBA" id="ARBA00022679"/>
    </source>
</evidence>
<dbReference type="GO" id="GO:0016757">
    <property type="term" value="F:glycosyltransferase activity"/>
    <property type="evidence" value="ECO:0007669"/>
    <property type="project" value="UniProtKB-KW"/>
</dbReference>
<evidence type="ECO:0000313" key="5">
    <source>
        <dbReference type="EMBL" id="EHG99950.1"/>
    </source>
</evidence>
<dbReference type="Gene3D" id="3.90.550.10">
    <property type="entry name" value="Spore Coat Polysaccharide Biosynthesis Protein SpsA, Chain A"/>
    <property type="match status" value="1"/>
</dbReference>
<proteinExistence type="inferred from homology"/>
<evidence type="ECO:0000259" key="4">
    <source>
        <dbReference type="Pfam" id="PF00535"/>
    </source>
</evidence>
<dbReference type="InterPro" id="IPR029044">
    <property type="entry name" value="Nucleotide-diphossugar_trans"/>
</dbReference>
<accession>G5SS49</accession>
<dbReference type="PATRIC" id="fig|762968.3.peg.1957"/>
<evidence type="ECO:0000313" key="6">
    <source>
        <dbReference type="Proteomes" id="UP000003598"/>
    </source>
</evidence>
<evidence type="ECO:0000256" key="1">
    <source>
        <dbReference type="ARBA" id="ARBA00006739"/>
    </source>
</evidence>
<dbReference type="PANTHER" id="PTHR43179">
    <property type="entry name" value="RHAMNOSYLTRANSFERASE WBBL"/>
    <property type="match status" value="1"/>
</dbReference>
<dbReference type="OrthoDB" id="9771846at2"/>
<dbReference type="AlphaFoldDB" id="G5SS49"/>
<dbReference type="PANTHER" id="PTHR43179:SF12">
    <property type="entry name" value="GALACTOFURANOSYLTRANSFERASE GLFT2"/>
    <property type="match status" value="1"/>
</dbReference>
<dbReference type="GeneID" id="93557637"/>
<organism evidence="5 6">
    <name type="scientific">Paraprevotella clara YIT 11840</name>
    <dbReference type="NCBI Taxonomy" id="762968"/>
    <lineage>
        <taxon>Bacteria</taxon>
        <taxon>Pseudomonadati</taxon>
        <taxon>Bacteroidota</taxon>
        <taxon>Bacteroidia</taxon>
        <taxon>Bacteroidales</taxon>
        <taxon>Prevotellaceae</taxon>
        <taxon>Paraprevotella</taxon>
    </lineage>
</organism>
<evidence type="ECO:0000256" key="2">
    <source>
        <dbReference type="ARBA" id="ARBA00022676"/>
    </source>
</evidence>
<dbReference type="EMBL" id="AFFY01000028">
    <property type="protein sequence ID" value="EHG99950.1"/>
    <property type="molecule type" value="Genomic_DNA"/>
</dbReference>
<keyword evidence="2" id="KW-0328">Glycosyltransferase</keyword>
<name>G5SS49_9BACT</name>
<dbReference type="Proteomes" id="UP000003598">
    <property type="component" value="Unassembled WGS sequence"/>
</dbReference>
<feature type="domain" description="Glycosyltransferase 2-like" evidence="4">
    <location>
        <begin position="18"/>
        <end position="137"/>
    </location>
</feature>
<gene>
    <name evidence="5" type="ORF">HMPREF9441_02199</name>
</gene>
<dbReference type="STRING" id="762968.HMPREF9441_02199"/>
<dbReference type="Pfam" id="PF00535">
    <property type="entry name" value="Glycos_transf_2"/>
    <property type="match status" value="1"/>
</dbReference>
<keyword evidence="6" id="KW-1185">Reference proteome</keyword>
<reference evidence="5 6" key="1">
    <citation type="submission" date="2011-03" db="EMBL/GenBank/DDBJ databases">
        <authorList>
            <person name="Weinstock G."/>
            <person name="Sodergren E."/>
            <person name="Clifton S."/>
            <person name="Fulton L."/>
            <person name="Fulton B."/>
            <person name="Courtney L."/>
            <person name="Fronick C."/>
            <person name="Harrison M."/>
            <person name="Strong C."/>
            <person name="Farmer C."/>
            <person name="Delahaunty K."/>
            <person name="Markovic C."/>
            <person name="Hall O."/>
            <person name="Minx P."/>
            <person name="Tomlinson C."/>
            <person name="Mitreva M."/>
            <person name="Hou S."/>
            <person name="Chen J."/>
            <person name="Wollam A."/>
            <person name="Pepin K.H."/>
            <person name="Johnson M."/>
            <person name="Bhonagiri V."/>
            <person name="Zhang X."/>
            <person name="Suruliraj S."/>
            <person name="Warren W."/>
            <person name="Chinwalla A."/>
            <person name="Mardis E.R."/>
            <person name="Wilson R.K."/>
        </authorList>
    </citation>
    <scope>NUCLEOTIDE SEQUENCE [LARGE SCALE GENOMIC DNA]</scope>
    <source>
        <strain evidence="5 6">YIT 11840</strain>
    </source>
</reference>
<sequence length="290" mass="33762">MEENEKKINNGIDMRWYVGIVLYNPDVQRLKQNVEALYALIGWKRIILVDNASANKAEVKALWGNHKDFVWIENTENMGIATALNQIMRQVELMGGGWCLTMDQDSVVGEGLVEEYRKFMVDRIGILTCRVKDRNFGWMYSSRCKEAEEIEFCITSGSFLSVEAWKSAGGFNEDLFIDGVDYDFCFRMRAAGYSVVRVHGAFLLHEVGYAKKVCLLGHEALVLNHSPLRLYYIARNYLYIGFTYRVFWHWAFEVFKRFLLVVLYEEGRLEKMKYMYKGICHACMGRLGKY</sequence>
<dbReference type="eggNOG" id="COG1216">
    <property type="taxonomic scope" value="Bacteria"/>
</dbReference>
<comment type="caution">
    <text evidence="5">The sequence shown here is derived from an EMBL/GenBank/DDBJ whole genome shotgun (WGS) entry which is preliminary data.</text>
</comment>
<comment type="similarity">
    <text evidence="1">Belongs to the glycosyltransferase 2 family.</text>
</comment>
<dbReference type="CDD" id="cd02526">
    <property type="entry name" value="GT2_RfbF_like"/>
    <property type="match status" value="1"/>
</dbReference>
<dbReference type="SUPFAM" id="SSF53448">
    <property type="entry name" value="Nucleotide-diphospho-sugar transferases"/>
    <property type="match status" value="1"/>
</dbReference>
<protein>
    <submittedName>
        <fullName evidence="5">Glycosyltransferase, group 2 family protein</fullName>
    </submittedName>
</protein>